<name>A0ABV0IB10_VEIPA</name>
<sequence>MEQLYNNRVIAFLDILGFKDLVNKSSYNVELQNKLKSVVEHLNKIKLRNYDSKYNLNESVGCEVSNFSDSIIISYPLDRNHGGGLFQIIMDCLYLQIELAQVGIYVRGAITSGALYHNERSCFGPALIKAVELEAEMAKYPRIIIEKKCLDDGKQYVYGNNTIEFESETIDSLITKSADNDNIFFINYLVQDGEFHNHEEYCRFLLNHYKDIRHNVHSDISNSVKTKYQWLRHYFYDQFGKDGMKNLLRLR</sequence>
<evidence type="ECO:0000313" key="1">
    <source>
        <dbReference type="EMBL" id="MEO9178360.1"/>
    </source>
</evidence>
<dbReference type="EMBL" id="PKMC02000006">
    <property type="protein sequence ID" value="MEO9178360.1"/>
    <property type="molecule type" value="Genomic_DNA"/>
</dbReference>
<gene>
    <name evidence="1" type="ORF">CYJ21_005310</name>
</gene>
<reference evidence="2" key="1">
    <citation type="submission" date="2017-12" db="EMBL/GenBank/DDBJ databases">
        <title>Phylogenetic diversity of female urinary microbiome.</title>
        <authorList>
            <person name="Thomas-White K."/>
            <person name="Wolfe A.J."/>
        </authorList>
    </citation>
    <scope>NUCLEOTIDE SEQUENCE [LARGE SCALE GENOMIC DNA]</scope>
    <source>
        <strain evidence="2">UMB0138</strain>
    </source>
</reference>
<dbReference type="RefSeq" id="WP_101928603.1">
    <property type="nucleotide sequence ID" value="NZ_JAHAFZ010000002.1"/>
</dbReference>
<keyword evidence="2" id="KW-1185">Reference proteome</keyword>
<organism evidence="1 2">
    <name type="scientific">Veillonella parvula</name>
    <name type="common">Staphylococcus parvulus</name>
    <dbReference type="NCBI Taxonomy" id="29466"/>
    <lineage>
        <taxon>Bacteria</taxon>
        <taxon>Bacillati</taxon>
        <taxon>Bacillota</taxon>
        <taxon>Negativicutes</taxon>
        <taxon>Veillonellales</taxon>
        <taxon>Veillonellaceae</taxon>
        <taxon>Veillonella</taxon>
    </lineage>
</organism>
<dbReference type="Proteomes" id="UP000234197">
    <property type="component" value="Unassembled WGS sequence"/>
</dbReference>
<evidence type="ECO:0000313" key="2">
    <source>
        <dbReference type="Proteomes" id="UP000234197"/>
    </source>
</evidence>
<accession>A0ABV0IB10</accession>
<reference evidence="1 2" key="2">
    <citation type="submission" date="2024-04" db="EMBL/GenBank/DDBJ databases">
        <title>Na.</title>
        <authorList>
            <person name="Choi B."/>
        </authorList>
    </citation>
    <scope>NUCLEOTIDE SEQUENCE [LARGE SCALE GENOMIC DNA]</scope>
    <source>
        <strain evidence="1 2">UMB0138</strain>
    </source>
</reference>
<protein>
    <recommendedName>
        <fullName evidence="3">Guanylate cyclase domain-containing protein</fullName>
    </recommendedName>
</protein>
<comment type="caution">
    <text evidence="1">The sequence shown here is derived from an EMBL/GenBank/DDBJ whole genome shotgun (WGS) entry which is preliminary data.</text>
</comment>
<proteinExistence type="predicted"/>
<evidence type="ECO:0008006" key="3">
    <source>
        <dbReference type="Google" id="ProtNLM"/>
    </source>
</evidence>